<sequence length="135" mass="14590">MSSSVALPSPRTISRCALVLGALCLSACVEDEFEDLDELVLAEDDEEIDEELVEDAPPASALVGPEDLQISEDPSLYCIPQTWSTCGSQHAYNCCPPDAPFGATCYWRSCHQYILDENCVVHSTGYTDYSGCATG</sequence>
<keyword evidence="2" id="KW-1185">Reference proteome</keyword>
<reference evidence="1" key="1">
    <citation type="submission" date="2022-11" db="EMBL/GenBank/DDBJ databases">
        <title>Minimal conservation of predation-associated metabolite biosynthetic gene clusters underscores biosynthetic potential of Myxococcota including descriptions for ten novel species: Archangium lansinium sp. nov., Myxococcus landrumus sp. nov., Nannocystis bai.</title>
        <authorList>
            <person name="Ahearne A."/>
            <person name="Stevens C."/>
            <person name="Dowd S."/>
        </authorList>
    </citation>
    <scope>NUCLEOTIDE SEQUENCE</scope>
    <source>
        <strain evidence="1">Fl3</strain>
    </source>
</reference>
<evidence type="ECO:0000313" key="1">
    <source>
        <dbReference type="EMBL" id="WAS95742.1"/>
    </source>
</evidence>
<dbReference type="RefSeq" id="WP_269038086.1">
    <property type="nucleotide sequence ID" value="NZ_CP114040.1"/>
</dbReference>
<protein>
    <recommendedName>
        <fullName evidence="3">Secreted protein</fullName>
    </recommendedName>
</protein>
<name>A0ABY7H8Z3_9BACT</name>
<dbReference type="Proteomes" id="UP001164459">
    <property type="component" value="Chromosome"/>
</dbReference>
<proteinExistence type="predicted"/>
<gene>
    <name evidence="1" type="ORF">O0S08_06230</name>
</gene>
<evidence type="ECO:0000313" key="2">
    <source>
        <dbReference type="Proteomes" id="UP001164459"/>
    </source>
</evidence>
<organism evidence="1 2">
    <name type="scientific">Nannocystis punicea</name>
    <dbReference type="NCBI Taxonomy" id="2995304"/>
    <lineage>
        <taxon>Bacteria</taxon>
        <taxon>Pseudomonadati</taxon>
        <taxon>Myxococcota</taxon>
        <taxon>Polyangia</taxon>
        <taxon>Nannocystales</taxon>
        <taxon>Nannocystaceae</taxon>
        <taxon>Nannocystis</taxon>
    </lineage>
</organism>
<evidence type="ECO:0008006" key="3">
    <source>
        <dbReference type="Google" id="ProtNLM"/>
    </source>
</evidence>
<dbReference type="EMBL" id="CP114040">
    <property type="protein sequence ID" value="WAS95742.1"/>
    <property type="molecule type" value="Genomic_DNA"/>
</dbReference>
<accession>A0ABY7H8Z3</accession>